<evidence type="ECO:0000313" key="3">
    <source>
        <dbReference type="Proteomes" id="UP000830375"/>
    </source>
</evidence>
<dbReference type="PANTHER" id="PTHR22910">
    <property type="entry name" value="PROTEIN MGARP"/>
    <property type="match status" value="1"/>
</dbReference>
<comment type="caution">
    <text evidence="2">The sequence shown here is derived from an EMBL/GenBank/DDBJ whole genome shotgun (WGS) entry which is preliminary data.</text>
</comment>
<sequence>MMFCRAAWQRLAPLARKTLTPFSNAVFPTRQMSFGLPASGTNIAYVVLGGSSLTAALVYAYKTINSDSARYNERIAQLEARPKIVLIVFHVGAVAEVAPVAEAAAVVETTAAEVVNAEAEQTSEPVDATLEVEAATAIVEAVAADAEEPTAPVVEDVAAEAASPIAETTVIPMSDLLSTVKILAGSTAEIAAASVGDQHLVAAVRLAEENNSVETLNGLEVVDVKAEISAPEEAVVEEVVIGRSDLKTEEELKELASGVHAVEEFTIVVDDQVKSESDSAIVHEVYVESLASSEKVENILELEESTSPVVMLSEDDTISGAAEVMSDTVETLGQKMEDDEKAMCHEPTTTETEHADLTSLPDLEESLQATDATETAEVVVETMQDAVEEAKPVEVSDEAAESGNVTMPMAQA</sequence>
<gene>
    <name evidence="2" type="ORF">H4Q32_005469</name>
</gene>
<organism evidence="2 3">
    <name type="scientific">Labeo rohita</name>
    <name type="common">Indian major carp</name>
    <name type="synonym">Cyprinus rohita</name>
    <dbReference type="NCBI Taxonomy" id="84645"/>
    <lineage>
        <taxon>Eukaryota</taxon>
        <taxon>Metazoa</taxon>
        <taxon>Chordata</taxon>
        <taxon>Craniata</taxon>
        <taxon>Vertebrata</taxon>
        <taxon>Euteleostomi</taxon>
        <taxon>Actinopterygii</taxon>
        <taxon>Neopterygii</taxon>
        <taxon>Teleostei</taxon>
        <taxon>Ostariophysi</taxon>
        <taxon>Cypriniformes</taxon>
        <taxon>Cyprinidae</taxon>
        <taxon>Labeoninae</taxon>
        <taxon>Labeonini</taxon>
        <taxon>Labeo</taxon>
    </lineage>
</organism>
<proteinExistence type="predicted"/>
<accession>A0ABQ8N1Y6</accession>
<protein>
    <submittedName>
        <fullName evidence="2">Protein MGARP</fullName>
    </submittedName>
</protein>
<dbReference type="EMBL" id="JACTAM010000001">
    <property type="protein sequence ID" value="KAI2668697.1"/>
    <property type="molecule type" value="Genomic_DNA"/>
</dbReference>
<dbReference type="PANTHER" id="PTHR22910:SF6">
    <property type="entry name" value="PROTEIN MGARP"/>
    <property type="match status" value="1"/>
</dbReference>
<name>A0ABQ8N1Y6_LABRO</name>
<evidence type="ECO:0000313" key="2">
    <source>
        <dbReference type="EMBL" id="KAI2668697.1"/>
    </source>
</evidence>
<reference evidence="2 3" key="1">
    <citation type="submission" date="2022-01" db="EMBL/GenBank/DDBJ databases">
        <title>A high-quality chromosome-level genome assembly of rohu carp, Labeo rohita.</title>
        <authorList>
            <person name="Arick M.A. II"/>
            <person name="Hsu C.-Y."/>
            <person name="Magbanua Z."/>
            <person name="Pechanova O."/>
            <person name="Grover C."/>
            <person name="Miller E."/>
            <person name="Thrash A."/>
            <person name="Ezzel L."/>
            <person name="Alam S."/>
            <person name="Benzie J."/>
            <person name="Hamilton M."/>
            <person name="Karsi A."/>
            <person name="Lawrence M.L."/>
            <person name="Peterson D.G."/>
        </authorList>
    </citation>
    <scope>NUCLEOTIDE SEQUENCE [LARGE SCALE GENOMIC DNA]</scope>
    <source>
        <strain evidence="3">BAU-BD-2019</strain>
        <tissue evidence="2">Blood</tissue>
    </source>
</reference>
<dbReference type="Proteomes" id="UP000830375">
    <property type="component" value="Unassembled WGS sequence"/>
</dbReference>
<keyword evidence="3" id="KW-1185">Reference proteome</keyword>
<evidence type="ECO:0000256" key="1">
    <source>
        <dbReference type="SAM" id="MobiDB-lite"/>
    </source>
</evidence>
<dbReference type="InterPro" id="IPR026093">
    <property type="entry name" value="MGARP"/>
</dbReference>
<feature type="region of interest" description="Disordered" evidence="1">
    <location>
        <begin position="393"/>
        <end position="412"/>
    </location>
</feature>